<name>A0A7X3IIX8_9BACL</name>
<comment type="caution">
    <text evidence="1">The sequence shown here is derived from an EMBL/GenBank/DDBJ whole genome shotgun (WGS) entry which is preliminary data.</text>
</comment>
<evidence type="ECO:0000313" key="2">
    <source>
        <dbReference type="Proteomes" id="UP000460318"/>
    </source>
</evidence>
<dbReference type="EMBL" id="WUBI01000002">
    <property type="protein sequence ID" value="MWV44823.1"/>
    <property type="molecule type" value="Genomic_DNA"/>
</dbReference>
<protein>
    <submittedName>
        <fullName evidence="1">Uncharacterized protein</fullName>
    </submittedName>
</protein>
<dbReference type="RefSeq" id="WP_160498439.1">
    <property type="nucleotide sequence ID" value="NZ_WUBI01000002.1"/>
</dbReference>
<sequence>MGLKDTMQYIEENKKEYIKKKKMFVCDQCLKERDIDLKAPYTSEDEDLVFCQLCIKEYHETGKW</sequence>
<dbReference type="Proteomes" id="UP000460318">
    <property type="component" value="Unassembled WGS sequence"/>
</dbReference>
<reference evidence="1 2" key="1">
    <citation type="submission" date="2019-12" db="EMBL/GenBank/DDBJ databases">
        <title>Paenibacillus sp. nov., an endophytic bacterium isolated from the stem of Dendrobium.</title>
        <authorList>
            <person name="Zhao R."/>
        </authorList>
    </citation>
    <scope>NUCLEOTIDE SEQUENCE [LARGE SCALE GENOMIC DNA]</scope>
    <source>
        <strain evidence="1 2">HJL G12</strain>
    </source>
</reference>
<proteinExistence type="predicted"/>
<gene>
    <name evidence="1" type="ORF">GRF59_14475</name>
</gene>
<dbReference type="AlphaFoldDB" id="A0A7X3IIX8"/>
<accession>A0A7X3IIX8</accession>
<keyword evidence="2" id="KW-1185">Reference proteome</keyword>
<organism evidence="1 2">
    <name type="scientific">Paenibacillus dendrobii</name>
    <dbReference type="NCBI Taxonomy" id="2691084"/>
    <lineage>
        <taxon>Bacteria</taxon>
        <taxon>Bacillati</taxon>
        <taxon>Bacillota</taxon>
        <taxon>Bacilli</taxon>
        <taxon>Bacillales</taxon>
        <taxon>Paenibacillaceae</taxon>
        <taxon>Paenibacillus</taxon>
    </lineage>
</organism>
<evidence type="ECO:0000313" key="1">
    <source>
        <dbReference type="EMBL" id="MWV44823.1"/>
    </source>
</evidence>